<evidence type="ECO:0000256" key="11">
    <source>
        <dbReference type="ARBA" id="ARBA00023012"/>
    </source>
</evidence>
<evidence type="ECO:0000256" key="12">
    <source>
        <dbReference type="ARBA" id="ARBA00023136"/>
    </source>
</evidence>
<gene>
    <name evidence="16" type="ORF">OE105_00820</name>
</gene>
<evidence type="ECO:0000313" key="17">
    <source>
        <dbReference type="Proteomes" id="UP001164726"/>
    </source>
</evidence>
<keyword evidence="10 14" id="KW-1133">Transmembrane helix</keyword>
<dbReference type="PANTHER" id="PTHR45453">
    <property type="entry name" value="PHOSPHATE REGULON SENSOR PROTEIN PHOR"/>
    <property type="match status" value="1"/>
</dbReference>
<feature type="domain" description="Histidine kinase" evidence="15">
    <location>
        <begin position="108"/>
        <end position="313"/>
    </location>
</feature>
<dbReference type="GO" id="GO:0004721">
    <property type="term" value="F:phosphoprotein phosphatase activity"/>
    <property type="evidence" value="ECO:0007669"/>
    <property type="project" value="TreeGrafter"/>
</dbReference>
<dbReference type="SMART" id="SM00387">
    <property type="entry name" value="HATPase_c"/>
    <property type="match status" value="1"/>
</dbReference>
<dbReference type="InterPro" id="IPR005467">
    <property type="entry name" value="His_kinase_dom"/>
</dbReference>
<feature type="transmembrane region" description="Helical" evidence="14">
    <location>
        <begin position="35"/>
        <end position="55"/>
    </location>
</feature>
<keyword evidence="8 16" id="KW-0418">Kinase</keyword>
<evidence type="ECO:0000256" key="1">
    <source>
        <dbReference type="ARBA" id="ARBA00000085"/>
    </source>
</evidence>
<dbReference type="PRINTS" id="PR00344">
    <property type="entry name" value="BCTRLSENSOR"/>
</dbReference>
<dbReference type="EMBL" id="CP106877">
    <property type="protein sequence ID" value="WAA12720.1"/>
    <property type="molecule type" value="Genomic_DNA"/>
</dbReference>
<dbReference type="SUPFAM" id="SSF55874">
    <property type="entry name" value="ATPase domain of HSP90 chaperone/DNA topoisomerase II/histidine kinase"/>
    <property type="match status" value="1"/>
</dbReference>
<dbReference type="InterPro" id="IPR003594">
    <property type="entry name" value="HATPase_dom"/>
</dbReference>
<feature type="coiled-coil region" evidence="13">
    <location>
        <begin position="78"/>
        <end position="112"/>
    </location>
</feature>
<proteinExistence type="predicted"/>
<dbReference type="InterPro" id="IPR004358">
    <property type="entry name" value="Sig_transdc_His_kin-like_C"/>
</dbReference>
<dbReference type="GO" id="GO:0016036">
    <property type="term" value="P:cellular response to phosphate starvation"/>
    <property type="evidence" value="ECO:0007669"/>
    <property type="project" value="TreeGrafter"/>
</dbReference>
<evidence type="ECO:0000313" key="16">
    <source>
        <dbReference type="EMBL" id="WAA12720.1"/>
    </source>
</evidence>
<evidence type="ECO:0000259" key="15">
    <source>
        <dbReference type="PROSITE" id="PS50109"/>
    </source>
</evidence>
<comment type="catalytic activity">
    <reaction evidence="1">
        <text>ATP + protein L-histidine = ADP + protein N-phospho-L-histidine.</text>
        <dbReference type="EC" id="2.7.13.3"/>
    </reaction>
</comment>
<dbReference type="KEGG" id="fhl:OE105_00820"/>
<evidence type="ECO:0000256" key="3">
    <source>
        <dbReference type="ARBA" id="ARBA00012438"/>
    </source>
</evidence>
<evidence type="ECO:0000256" key="8">
    <source>
        <dbReference type="ARBA" id="ARBA00022777"/>
    </source>
</evidence>
<evidence type="ECO:0000256" key="2">
    <source>
        <dbReference type="ARBA" id="ARBA00004651"/>
    </source>
</evidence>
<keyword evidence="9" id="KW-0067">ATP-binding</keyword>
<keyword evidence="11" id="KW-0902">Two-component regulatory system</keyword>
<dbReference type="InterPro" id="IPR036890">
    <property type="entry name" value="HATPase_C_sf"/>
</dbReference>
<keyword evidence="4" id="KW-1003">Cell membrane</keyword>
<dbReference type="AlphaFoldDB" id="A0A9E8RXF6"/>
<dbReference type="PANTHER" id="PTHR45453:SF2">
    <property type="entry name" value="HISTIDINE KINASE"/>
    <property type="match status" value="1"/>
</dbReference>
<evidence type="ECO:0000256" key="6">
    <source>
        <dbReference type="ARBA" id="ARBA00022692"/>
    </source>
</evidence>
<evidence type="ECO:0000256" key="14">
    <source>
        <dbReference type="SAM" id="Phobius"/>
    </source>
</evidence>
<keyword evidence="17" id="KW-1185">Reference proteome</keyword>
<dbReference type="GO" id="GO:0005524">
    <property type="term" value="F:ATP binding"/>
    <property type="evidence" value="ECO:0007669"/>
    <property type="project" value="UniProtKB-KW"/>
</dbReference>
<keyword evidence="12 14" id="KW-0472">Membrane</keyword>
<dbReference type="Gene3D" id="3.30.565.10">
    <property type="entry name" value="Histidine kinase-like ATPase, C-terminal domain"/>
    <property type="match status" value="1"/>
</dbReference>
<evidence type="ECO:0000256" key="4">
    <source>
        <dbReference type="ARBA" id="ARBA00022475"/>
    </source>
</evidence>
<protein>
    <recommendedName>
        <fullName evidence="3">histidine kinase</fullName>
        <ecNumber evidence="3">2.7.13.3</ecNumber>
    </recommendedName>
</protein>
<dbReference type="RefSeq" id="WP_275420850.1">
    <property type="nucleotide sequence ID" value="NZ_CP106877.1"/>
</dbReference>
<dbReference type="Pfam" id="PF02518">
    <property type="entry name" value="HATPase_c"/>
    <property type="match status" value="1"/>
</dbReference>
<keyword evidence="6 14" id="KW-0812">Transmembrane</keyword>
<feature type="transmembrane region" description="Helical" evidence="14">
    <location>
        <begin position="12"/>
        <end position="29"/>
    </location>
</feature>
<name>A0A9E8RXF6_9BACI</name>
<evidence type="ECO:0000256" key="10">
    <source>
        <dbReference type="ARBA" id="ARBA00022989"/>
    </source>
</evidence>
<dbReference type="InterPro" id="IPR050351">
    <property type="entry name" value="BphY/WalK/GraS-like"/>
</dbReference>
<keyword evidence="5" id="KW-0808">Transferase</keyword>
<dbReference type="PROSITE" id="PS50109">
    <property type="entry name" value="HIS_KIN"/>
    <property type="match status" value="1"/>
</dbReference>
<comment type="subcellular location">
    <subcellularLocation>
        <location evidence="2">Cell membrane</location>
        <topology evidence="2">Multi-pass membrane protein</topology>
    </subcellularLocation>
</comment>
<evidence type="ECO:0000256" key="7">
    <source>
        <dbReference type="ARBA" id="ARBA00022741"/>
    </source>
</evidence>
<sequence length="321" mass="38040">MIKHFFIERRSWILFIFFLEMIFLFIAYLDPLISFSSALYIFFLSIISFSLFLIFRYNKETKFYKNMQGDSPFEKIVQNQMTELRKQLLDEISNMRTELEEEKDELMAWVHEVKIPLSTMRLLIDRIEDEKVKNQIYYEWLRVHLLLDQQLHYKRIRFIENDLIMEKIEFKPLIYKEIKDLQSWCIHKGIGFTIDLKVKEVVTDGKWLAFIIRQLLTNAVKYSSDADIEIESFQENGKTVLQIKDYGRGIKQKDLPRIFEKGFTSSDNQSSSPATGMGLYLAKKVAEPLKLEIDVSSEFGKGTTVRLIFPKKNEMIRMTGV</sequence>
<evidence type="ECO:0000256" key="9">
    <source>
        <dbReference type="ARBA" id="ARBA00022840"/>
    </source>
</evidence>
<dbReference type="GO" id="GO:0005886">
    <property type="term" value="C:plasma membrane"/>
    <property type="evidence" value="ECO:0007669"/>
    <property type="project" value="UniProtKB-SubCell"/>
</dbReference>
<dbReference type="EC" id="2.7.13.3" evidence="3"/>
<keyword evidence="13" id="KW-0175">Coiled coil</keyword>
<organism evidence="16 17">
    <name type="scientific">Fervidibacillus halotolerans</name>
    <dbReference type="NCBI Taxonomy" id="2980027"/>
    <lineage>
        <taxon>Bacteria</taxon>
        <taxon>Bacillati</taxon>
        <taxon>Bacillota</taxon>
        <taxon>Bacilli</taxon>
        <taxon>Bacillales</taxon>
        <taxon>Bacillaceae</taxon>
        <taxon>Fervidibacillus</taxon>
    </lineage>
</organism>
<evidence type="ECO:0000256" key="5">
    <source>
        <dbReference type="ARBA" id="ARBA00022679"/>
    </source>
</evidence>
<reference evidence="16" key="1">
    <citation type="submission" date="2022-09" db="EMBL/GenBank/DDBJ databases">
        <title>Complete Genomes of Fervidibacillus albus and Fervidibacillus halotolerans isolated from tidal flat sediments.</title>
        <authorList>
            <person name="Kwon K.K."/>
            <person name="Yang S.-H."/>
            <person name="Park M.J."/>
            <person name="Oh H.-M."/>
        </authorList>
    </citation>
    <scope>NUCLEOTIDE SEQUENCE</scope>
    <source>
        <strain evidence="16">MEBiC13594</strain>
    </source>
</reference>
<dbReference type="Proteomes" id="UP001164726">
    <property type="component" value="Chromosome"/>
</dbReference>
<accession>A0A9E8RXF6</accession>
<keyword evidence="7" id="KW-0547">Nucleotide-binding</keyword>
<evidence type="ECO:0000256" key="13">
    <source>
        <dbReference type="SAM" id="Coils"/>
    </source>
</evidence>
<dbReference type="GO" id="GO:0000155">
    <property type="term" value="F:phosphorelay sensor kinase activity"/>
    <property type="evidence" value="ECO:0007669"/>
    <property type="project" value="TreeGrafter"/>
</dbReference>